<evidence type="ECO:0000256" key="1">
    <source>
        <dbReference type="ARBA" id="ARBA00004123"/>
    </source>
</evidence>
<accession>E0VKS6</accession>
<sequence length="205" mass="24268">MSKRKGLSIEEKKIRLLELFYEKKDFFQVKELEKMAPKEKGIITQSVKDILQILVDEGLVDTDKIGTSIYYWAYPSTAKRAKTKKLHELNSNYNIINEKFNNLKETLKNEKLDRENSETRKNTLQEVNKLRKIKKEIEEKQKKSQKYNSKTKECLLNDISIIKNAANKWTDNISITKSWCKNKFAISEKLFNLQFQILSDFDYLD</sequence>
<reference evidence="9" key="2">
    <citation type="submission" date="2007-04" db="EMBL/GenBank/DDBJ databases">
        <title>The genome of the human body louse.</title>
        <authorList>
            <consortium name="The Human Body Louse Genome Consortium"/>
            <person name="Kirkness E."/>
            <person name="Walenz B."/>
            <person name="Hass B."/>
            <person name="Bruggner R."/>
            <person name="Strausberg R."/>
        </authorList>
    </citation>
    <scope>NUCLEOTIDE SEQUENCE</scope>
    <source>
        <strain evidence="9">USDA</strain>
    </source>
</reference>
<evidence type="ECO:0000256" key="4">
    <source>
        <dbReference type="ARBA" id="ARBA00023242"/>
    </source>
</evidence>
<dbReference type="OMA" id="VCYWAFP"/>
<evidence type="ECO:0000256" key="3">
    <source>
        <dbReference type="ARBA" id="ARBA00023054"/>
    </source>
</evidence>
<evidence type="ECO:0000256" key="5">
    <source>
        <dbReference type="PIRNR" id="PIRNR026991"/>
    </source>
</evidence>
<evidence type="ECO:0000259" key="8">
    <source>
        <dbReference type="Pfam" id="PF18517"/>
    </source>
</evidence>
<dbReference type="GO" id="GO:0003690">
    <property type="term" value="F:double-stranded DNA binding"/>
    <property type="evidence" value="ECO:0007669"/>
    <property type="project" value="InterPro"/>
</dbReference>
<protein>
    <recommendedName>
        <fullName evidence="5">Meiotic nuclear division protein 1 homolog</fullName>
    </recommendedName>
</protein>
<feature type="domain" description="Leucine zipper with capping helix" evidence="8">
    <location>
        <begin position="161"/>
        <end position="204"/>
    </location>
</feature>
<dbReference type="HOGENOM" id="CLU_080628_3_1_1"/>
<feature type="domain" description="Mnd1 HTH" evidence="7">
    <location>
        <begin position="16"/>
        <end position="75"/>
    </location>
</feature>
<evidence type="ECO:0000313" key="11">
    <source>
        <dbReference type="Proteomes" id="UP000009046"/>
    </source>
</evidence>
<dbReference type="RefSeq" id="XP_002426720.1">
    <property type="nucleotide sequence ID" value="XM_002426675.1"/>
</dbReference>
<dbReference type="Pfam" id="PF18517">
    <property type="entry name" value="LZ3wCH"/>
    <property type="match status" value="1"/>
</dbReference>
<dbReference type="InterPro" id="IPR040453">
    <property type="entry name" value="Mnd1_HTH"/>
</dbReference>
<reference evidence="9" key="1">
    <citation type="submission" date="2007-04" db="EMBL/GenBank/DDBJ databases">
        <title>Annotation of Pediculus humanus corporis strain USDA.</title>
        <authorList>
            <person name="Kirkness E."/>
            <person name="Hannick L."/>
            <person name="Hass B."/>
            <person name="Bruggner R."/>
            <person name="Lawson D."/>
            <person name="Bidwell S."/>
            <person name="Joardar V."/>
            <person name="Caler E."/>
            <person name="Walenz B."/>
            <person name="Inman J."/>
            <person name="Schobel S."/>
            <person name="Galinsky K."/>
            <person name="Amedeo P."/>
            <person name="Strausberg R."/>
        </authorList>
    </citation>
    <scope>NUCLEOTIDE SEQUENCE</scope>
    <source>
        <strain evidence="9">USDA</strain>
    </source>
</reference>
<dbReference type="EMBL" id="DS235250">
    <property type="protein sequence ID" value="EEB13982.1"/>
    <property type="molecule type" value="Genomic_DNA"/>
</dbReference>
<dbReference type="PIRSF" id="PIRSF026991">
    <property type="entry name" value="Mnd1"/>
    <property type="match status" value="1"/>
</dbReference>
<dbReference type="STRING" id="121224.E0VKS6"/>
<evidence type="ECO:0000313" key="10">
    <source>
        <dbReference type="EnsemblMetazoa" id="PHUM268960-PA"/>
    </source>
</evidence>
<dbReference type="GeneID" id="8235603"/>
<evidence type="ECO:0000313" key="9">
    <source>
        <dbReference type="EMBL" id="EEB13982.1"/>
    </source>
</evidence>
<organism>
    <name type="scientific">Pediculus humanus subsp. corporis</name>
    <name type="common">Body louse</name>
    <dbReference type="NCBI Taxonomy" id="121224"/>
    <lineage>
        <taxon>Eukaryota</taxon>
        <taxon>Metazoa</taxon>
        <taxon>Ecdysozoa</taxon>
        <taxon>Arthropoda</taxon>
        <taxon>Hexapoda</taxon>
        <taxon>Insecta</taxon>
        <taxon>Pterygota</taxon>
        <taxon>Neoptera</taxon>
        <taxon>Paraneoptera</taxon>
        <taxon>Psocodea</taxon>
        <taxon>Troctomorpha</taxon>
        <taxon>Phthiraptera</taxon>
        <taxon>Anoplura</taxon>
        <taxon>Pediculidae</taxon>
        <taxon>Pediculus</taxon>
    </lineage>
</organism>
<keyword evidence="4 5" id="KW-0539">Nucleus</keyword>
<dbReference type="VEuPathDB" id="VectorBase:PHUM268960"/>
<reference evidence="10" key="3">
    <citation type="submission" date="2021-02" db="UniProtKB">
        <authorList>
            <consortium name="EnsemblMetazoa"/>
        </authorList>
    </citation>
    <scope>IDENTIFICATION</scope>
    <source>
        <strain evidence="10">USDA</strain>
    </source>
</reference>
<dbReference type="CTD" id="8235603"/>
<keyword evidence="11" id="KW-1185">Reference proteome</keyword>
<comment type="similarity">
    <text evidence="2 5">Belongs to the MND1 family.</text>
</comment>
<dbReference type="SUPFAM" id="SSF46785">
    <property type="entry name" value="Winged helix' DNA-binding domain"/>
    <property type="match status" value="1"/>
</dbReference>
<dbReference type="InterPro" id="IPR005647">
    <property type="entry name" value="Mnd1"/>
</dbReference>
<keyword evidence="3 6" id="KW-0175">Coiled coil</keyword>
<dbReference type="GO" id="GO:0007131">
    <property type="term" value="P:reciprocal meiotic recombination"/>
    <property type="evidence" value="ECO:0007669"/>
    <property type="project" value="InterPro"/>
</dbReference>
<comment type="subcellular location">
    <subcellularLocation>
        <location evidence="1 5">Nucleus</location>
    </subcellularLocation>
</comment>
<dbReference type="AlphaFoldDB" id="E0VKS6"/>
<comment type="function">
    <text evidence="5">Required for proper homologous chromosome pairing and efficient cross-over and intragenic recombination during meiosis.</text>
</comment>
<name>E0VKS6_PEDHC</name>
<dbReference type="Proteomes" id="UP000009046">
    <property type="component" value="Unassembled WGS sequence"/>
</dbReference>
<evidence type="ECO:0000259" key="7">
    <source>
        <dbReference type="Pfam" id="PF03962"/>
    </source>
</evidence>
<dbReference type="GO" id="GO:0005634">
    <property type="term" value="C:nucleus"/>
    <property type="evidence" value="ECO:0007669"/>
    <property type="project" value="UniProtKB-SubCell"/>
</dbReference>
<dbReference type="InterPro" id="IPR036390">
    <property type="entry name" value="WH_DNA-bd_sf"/>
</dbReference>
<dbReference type="InterPro" id="IPR040661">
    <property type="entry name" value="LZ3wCH"/>
</dbReference>
<proteinExistence type="inferred from homology"/>
<feature type="coiled-coil region" evidence="6">
    <location>
        <begin position="86"/>
        <end position="150"/>
    </location>
</feature>
<gene>
    <name evidence="10" type="primary">8235603</name>
    <name evidence="9" type="ORF">Phum_PHUM268960</name>
</gene>
<evidence type="ECO:0000256" key="6">
    <source>
        <dbReference type="SAM" id="Coils"/>
    </source>
</evidence>
<dbReference type="Pfam" id="PF03962">
    <property type="entry name" value="Mnd1"/>
    <property type="match status" value="1"/>
</dbReference>
<dbReference type="KEGG" id="phu:Phum_PHUM268960"/>
<dbReference type="EMBL" id="AAZO01003106">
    <property type="status" value="NOT_ANNOTATED_CDS"/>
    <property type="molecule type" value="Genomic_DNA"/>
</dbReference>
<dbReference type="OrthoDB" id="273345at2759"/>
<dbReference type="EnsemblMetazoa" id="PHUM268960-RA">
    <property type="protein sequence ID" value="PHUM268960-PA"/>
    <property type="gene ID" value="PHUM268960"/>
</dbReference>
<dbReference type="eggNOG" id="KOG3433">
    <property type="taxonomic scope" value="Eukaryota"/>
</dbReference>
<evidence type="ECO:0000256" key="2">
    <source>
        <dbReference type="ARBA" id="ARBA00005981"/>
    </source>
</evidence>
<dbReference type="InParanoid" id="E0VKS6"/>